<dbReference type="EMBL" id="AUSW01000013">
    <property type="protein sequence ID" value="ERL56546.1"/>
    <property type="molecule type" value="Genomic_DNA"/>
</dbReference>
<dbReference type="GO" id="GO:0008757">
    <property type="term" value="F:S-adenosylmethionine-dependent methyltransferase activity"/>
    <property type="evidence" value="ECO:0007669"/>
    <property type="project" value="InterPro"/>
</dbReference>
<sequence length="257" mass="28923">MDDSMKDLDFKDHFSKGSENYATYRPSYPLELVTELADLCPAQNRVLDCGCGTGQLSVLLAERFTEVIATDASSAQIAKAKQKDNVIYKTALAEQSGLADESVDLITVAQAAHWLDLNKFYKEVERVARPNAVLALITYGVLQVEGTVDTLVQDFYYQTIAPYWPAERRHVEDGYQSLPFPFTEIKVPAITMQEFWSLDELMGYFNTWSAVKEAKKVLGFNPVDQLRAILLPEWGNSESKKKIVWPLSIRAGRVEGQ</sequence>
<proteinExistence type="inferred from homology"/>
<dbReference type="InterPro" id="IPR013216">
    <property type="entry name" value="Methyltransf_11"/>
</dbReference>
<keyword evidence="2 5" id="KW-0489">Methyltransferase</keyword>
<dbReference type="CDD" id="cd02440">
    <property type="entry name" value="AdoMet_MTases"/>
    <property type="match status" value="1"/>
</dbReference>
<feature type="domain" description="Methyltransferase type 11" evidence="4">
    <location>
        <begin position="47"/>
        <end position="135"/>
    </location>
</feature>
<dbReference type="Gene3D" id="3.40.50.150">
    <property type="entry name" value="Vaccinia Virus protein VP39"/>
    <property type="match status" value="1"/>
</dbReference>
<protein>
    <submittedName>
        <fullName evidence="5">SAM-dependent methyltransferase</fullName>
    </submittedName>
</protein>
<dbReference type="PANTHER" id="PTHR44942">
    <property type="entry name" value="METHYLTRANSF_11 DOMAIN-CONTAINING PROTEIN"/>
    <property type="match status" value="1"/>
</dbReference>
<keyword evidence="3 5" id="KW-0808">Transferase</keyword>
<name>U4T8X0_9GAMM</name>
<dbReference type="PATRIC" id="fig|1354303.4.peg.563"/>
<comment type="caution">
    <text evidence="5">The sequence shown here is derived from an EMBL/GenBank/DDBJ whole genome shotgun (WGS) entry which is preliminary data.</text>
</comment>
<organism evidence="5 6">
    <name type="scientific">Psychrobacter aquaticus CMS 56</name>
    <dbReference type="NCBI Taxonomy" id="1354303"/>
    <lineage>
        <taxon>Bacteria</taxon>
        <taxon>Pseudomonadati</taxon>
        <taxon>Pseudomonadota</taxon>
        <taxon>Gammaproteobacteria</taxon>
        <taxon>Moraxellales</taxon>
        <taxon>Moraxellaceae</taxon>
        <taxon>Psychrobacter</taxon>
    </lineage>
</organism>
<comment type="similarity">
    <text evidence="1">Belongs to the methyltransferase superfamily.</text>
</comment>
<dbReference type="eggNOG" id="COG2226">
    <property type="taxonomic scope" value="Bacteria"/>
</dbReference>
<evidence type="ECO:0000313" key="6">
    <source>
        <dbReference type="Proteomes" id="UP000016761"/>
    </source>
</evidence>
<dbReference type="InterPro" id="IPR029063">
    <property type="entry name" value="SAM-dependent_MTases_sf"/>
</dbReference>
<reference evidence="5 6" key="1">
    <citation type="journal article" date="2013" name="Genome Announc.">
        <title>Draft Genome Sequence of Psychrobacter aquaticus Strain CMS 56T, Isolated from a Cyanobacterial Mat Sample Collected from Water Bodies in the McMurdo Dry Valley Region of Antarctica.</title>
        <authorList>
            <person name="Reddy G.S."/>
            <person name="Ara S."/>
            <person name="Singh A."/>
            <person name="Kumar Pinnaka A."/>
            <person name="Shivaji S."/>
        </authorList>
    </citation>
    <scope>NUCLEOTIDE SEQUENCE [LARGE SCALE GENOMIC DNA]</scope>
    <source>
        <strain evidence="5 6">CMS 56</strain>
    </source>
</reference>
<dbReference type="AlphaFoldDB" id="U4T8X0"/>
<dbReference type="InterPro" id="IPR051052">
    <property type="entry name" value="Diverse_substrate_MTase"/>
</dbReference>
<dbReference type="Pfam" id="PF08241">
    <property type="entry name" value="Methyltransf_11"/>
    <property type="match status" value="1"/>
</dbReference>
<dbReference type="GO" id="GO:0032259">
    <property type="term" value="P:methylation"/>
    <property type="evidence" value="ECO:0007669"/>
    <property type="project" value="UniProtKB-KW"/>
</dbReference>
<evidence type="ECO:0000259" key="4">
    <source>
        <dbReference type="Pfam" id="PF08241"/>
    </source>
</evidence>
<evidence type="ECO:0000256" key="1">
    <source>
        <dbReference type="ARBA" id="ARBA00008361"/>
    </source>
</evidence>
<evidence type="ECO:0000256" key="3">
    <source>
        <dbReference type="ARBA" id="ARBA00022679"/>
    </source>
</evidence>
<keyword evidence="6" id="KW-1185">Reference proteome</keyword>
<dbReference type="SUPFAM" id="SSF53335">
    <property type="entry name" value="S-adenosyl-L-methionine-dependent methyltransferases"/>
    <property type="match status" value="1"/>
</dbReference>
<dbReference type="Proteomes" id="UP000016761">
    <property type="component" value="Unassembled WGS sequence"/>
</dbReference>
<evidence type="ECO:0000256" key="2">
    <source>
        <dbReference type="ARBA" id="ARBA00022603"/>
    </source>
</evidence>
<accession>U4T8X0</accession>
<evidence type="ECO:0000313" key="5">
    <source>
        <dbReference type="EMBL" id="ERL56546.1"/>
    </source>
</evidence>
<dbReference type="PANTHER" id="PTHR44942:SF4">
    <property type="entry name" value="METHYLTRANSFERASE TYPE 11 DOMAIN-CONTAINING PROTEIN"/>
    <property type="match status" value="1"/>
</dbReference>
<gene>
    <name evidence="5" type="ORF">M917_0572</name>
</gene>
<dbReference type="STRING" id="1354303.M917_0572"/>